<proteinExistence type="predicted"/>
<gene>
    <name evidence="1" type="ORF">DPEC_G00077780</name>
</gene>
<sequence length="1175" mass="131773">MWFVGWVKDRATGAFTEPGSMLPATNEMSWLASGTSKDQRFCSQMVRVFNWIAEYLWKPDIRHSMTSAESVTFEEVRQRAESLLSSTGNAQVVKADVQVMANTPLYFSDKFQHIIAQNMLTENITGQSWQEVLESLGRLFKALSILEKYGCNLTTPSRPRYWRSVKHNNPVFRATVDAIKHGRSVLFLYGYTNQQPDGLSFPDDVTDPDVRKVAAVTIEVMTLRMELDMLIKGTHVHPETYSETIPYLSTQKTYQAEPGMMTDAVIIPTEEENADRAKDLQPMSPQPAPGPDHRLAPVTPREGGCNLCGAPPSLLCPPCGSLPFCQSCDLIYHRHPSRAAHRRIRIQETCSICGVSQVSTHCSTCSQRLCLECDRLYHSHPDRGGHNRTPVNLAKPTLSQSLSSWECAQCTTVNEVKAVLCVTCERPRLASASLTVQEDPAQSQSITDWQCKSCTVVNQGSSVLCEVCERPRLATPPTVAPALVTPHTPGQPADIQARKCPFCTYVNTKLAVVCEMCNMSCKEPVHASPKSLLLQSPIRDLAPPPVTAVAPPQTPSIDQLNVKRQMQMRDEGLKLVNQIREGEKKGACPEEVYAALCISGGSNVNPCDWLKSELPHLLDEICAMAASAALQNYKSGVSGTPGCDGTDGVLTEFLGEGVQLSRVEAKQAWLAAGGDTEKAVRQLLRDRQAKMLELRALGFRDVSKCEEALRLSGGEVQGALSLLQRPLLEPFHQRIWSGQPETVIDTKNPDKQRMCRRLLALYELPSWGRCELALSLLQEPEAQYSLEDVIQAVRESQDREFLRRLLNNECPCCLSIFPHSKMRSLTSCQCSVCHECFTQHFTVAVRDKHIRDMVCPVCSGPDINDPEHLDSYFSTLDIQLRDCLDREVYDLFHKKLMEHALMKDPMFLWCCHCTFGFIYDGDQLKVTCPTCLKSFCNQCKKPWEPQHQDVTCEQFQLWKRENDPDYQRQGLAGFLRDNGITCPHCRFQYALTKGGCMHFSCSQCRYQFCSGCNNPFHTTACKTAQCKITGLHAHHPRDCLFYLRDWEPVRLQALLQRGAVEFNTEPPNGTHTDACGVMLQKEEEGVQIDSPCGVHTLLGHAGLCDKHYREYLVSLINGHSLDPAILYDEQEVGVACQRYQVEVLQGDGEEDRVYQAWQRKKLMEVPLGEKVPRIS</sequence>
<comment type="caution">
    <text evidence="1">The sequence shown here is derived from an EMBL/GenBank/DDBJ whole genome shotgun (WGS) entry which is preliminary data.</text>
</comment>
<protein>
    <submittedName>
        <fullName evidence="1">Uncharacterized protein</fullName>
    </submittedName>
</protein>
<evidence type="ECO:0000313" key="2">
    <source>
        <dbReference type="Proteomes" id="UP001157502"/>
    </source>
</evidence>
<dbReference type="Proteomes" id="UP001157502">
    <property type="component" value="Chromosome 6"/>
</dbReference>
<keyword evidence="2" id="KW-1185">Reference proteome</keyword>
<reference evidence="1" key="1">
    <citation type="submission" date="2021-05" db="EMBL/GenBank/DDBJ databases">
        <authorList>
            <person name="Pan Q."/>
            <person name="Jouanno E."/>
            <person name="Zahm M."/>
            <person name="Klopp C."/>
            <person name="Cabau C."/>
            <person name="Louis A."/>
            <person name="Berthelot C."/>
            <person name="Parey E."/>
            <person name="Roest Crollius H."/>
            <person name="Montfort J."/>
            <person name="Robinson-Rechavi M."/>
            <person name="Bouchez O."/>
            <person name="Lampietro C."/>
            <person name="Lopez Roques C."/>
            <person name="Donnadieu C."/>
            <person name="Postlethwait J."/>
            <person name="Bobe J."/>
            <person name="Dillon D."/>
            <person name="Chandos A."/>
            <person name="von Hippel F."/>
            <person name="Guiguen Y."/>
        </authorList>
    </citation>
    <scope>NUCLEOTIDE SEQUENCE</scope>
    <source>
        <strain evidence="1">YG-Jan2019</strain>
    </source>
</reference>
<accession>A0ACC2H3X3</accession>
<dbReference type="EMBL" id="CM055733">
    <property type="protein sequence ID" value="KAJ8010694.1"/>
    <property type="molecule type" value="Genomic_DNA"/>
</dbReference>
<organism evidence="1 2">
    <name type="scientific">Dallia pectoralis</name>
    <name type="common">Alaska blackfish</name>
    <dbReference type="NCBI Taxonomy" id="75939"/>
    <lineage>
        <taxon>Eukaryota</taxon>
        <taxon>Metazoa</taxon>
        <taxon>Chordata</taxon>
        <taxon>Craniata</taxon>
        <taxon>Vertebrata</taxon>
        <taxon>Euteleostomi</taxon>
        <taxon>Actinopterygii</taxon>
        <taxon>Neopterygii</taxon>
        <taxon>Teleostei</taxon>
        <taxon>Protacanthopterygii</taxon>
        <taxon>Esociformes</taxon>
        <taxon>Umbridae</taxon>
        <taxon>Dallia</taxon>
    </lineage>
</organism>
<evidence type="ECO:0000313" key="1">
    <source>
        <dbReference type="EMBL" id="KAJ8010694.1"/>
    </source>
</evidence>
<name>A0ACC2H3X3_DALPE</name>